<dbReference type="PIRSF" id="PIRSF010256">
    <property type="entry name" value="CoxE_vWa"/>
    <property type="match status" value="1"/>
</dbReference>
<gene>
    <name evidence="1" type="ORF">KAK11_18140</name>
</gene>
<dbReference type="Gene3D" id="3.40.50.410">
    <property type="entry name" value="von Willebrand factor, type A domain"/>
    <property type="match status" value="1"/>
</dbReference>
<evidence type="ECO:0000313" key="2">
    <source>
        <dbReference type="Proteomes" id="UP000672097"/>
    </source>
</evidence>
<reference evidence="1 2" key="1">
    <citation type="submission" date="2021-04" db="EMBL/GenBank/DDBJ databases">
        <title>The genome sequence of type strain Ideonella paludis KCTC 32238.</title>
        <authorList>
            <person name="Liu Y."/>
        </authorList>
    </citation>
    <scope>NUCLEOTIDE SEQUENCE [LARGE SCALE GENOMIC DNA]</scope>
    <source>
        <strain evidence="1 2">KCTC 32238</strain>
    </source>
</reference>
<dbReference type="PANTHER" id="PTHR39338">
    <property type="entry name" value="BLL5662 PROTEIN-RELATED"/>
    <property type="match status" value="1"/>
</dbReference>
<dbReference type="PANTHER" id="PTHR39338:SF6">
    <property type="entry name" value="BLL5662 PROTEIN"/>
    <property type="match status" value="1"/>
</dbReference>
<protein>
    <submittedName>
        <fullName evidence="1">VWA domain-containing protein</fullName>
    </submittedName>
</protein>
<organism evidence="1 2">
    <name type="scientific">Ideonella paludis</name>
    <dbReference type="NCBI Taxonomy" id="1233411"/>
    <lineage>
        <taxon>Bacteria</taxon>
        <taxon>Pseudomonadati</taxon>
        <taxon>Pseudomonadota</taxon>
        <taxon>Betaproteobacteria</taxon>
        <taxon>Burkholderiales</taxon>
        <taxon>Sphaerotilaceae</taxon>
        <taxon>Ideonella</taxon>
    </lineage>
</organism>
<dbReference type="EMBL" id="JAGQDG010000007">
    <property type="protein sequence ID" value="MBQ0937251.1"/>
    <property type="molecule type" value="Genomic_DNA"/>
</dbReference>
<dbReference type="RefSeq" id="WP_210810729.1">
    <property type="nucleotide sequence ID" value="NZ_JAGQDG010000007.1"/>
</dbReference>
<dbReference type="SUPFAM" id="SSF53300">
    <property type="entry name" value="vWA-like"/>
    <property type="match status" value="1"/>
</dbReference>
<dbReference type="CDD" id="cd00198">
    <property type="entry name" value="vWFA"/>
    <property type="match status" value="1"/>
</dbReference>
<dbReference type="InterPro" id="IPR008912">
    <property type="entry name" value="Uncharacterised_CoxE"/>
</dbReference>
<dbReference type="Pfam" id="PF05762">
    <property type="entry name" value="VWA_CoxE"/>
    <property type="match status" value="1"/>
</dbReference>
<dbReference type="InterPro" id="IPR036465">
    <property type="entry name" value="vWFA_dom_sf"/>
</dbReference>
<keyword evidence="2" id="KW-1185">Reference proteome</keyword>
<proteinExistence type="predicted"/>
<dbReference type="Proteomes" id="UP000672097">
    <property type="component" value="Unassembled WGS sequence"/>
</dbReference>
<accession>A0ABS5E2K0</accession>
<sequence length="400" mass="44692">MLAAPHPDSLPGHLAHNVLHFARVLRSAGMPVGTDRVQMALQALLHSGLESRADFHAALQACMLSKAEHRVLFNQAFALFWKDPDLEGRMRALLLPRVQLQEKTPLKIPENRRLAAALFPHAPQTESPQPPPDELDVQASLTWNEQEVLRHKDFETMTPEEWAEAKRLLRTLPLQFKPVLTRRFERAAIGRPDWRSSLQRMGRQGGELWQPLRRRQRRETPPLVVLADISGSMASYSRMLLHFCHALSQADTPVHSFVFGTRLTPISRALRQRDPDQAVAQVAAAVADWSGGTRLADCLHQFNRHWARRVLGGKATVLLITDGLAHGDSDALSHEAERLAKSCRRLIWLNPLLRYEGFEPKAAGARALLPHVSQLLAAHNLASLSHLGQLLAGGPTRSPL</sequence>
<name>A0ABS5E2K0_9BURK</name>
<evidence type="ECO:0000313" key="1">
    <source>
        <dbReference type="EMBL" id="MBQ0937251.1"/>
    </source>
</evidence>
<comment type="caution">
    <text evidence="1">The sequence shown here is derived from an EMBL/GenBank/DDBJ whole genome shotgun (WGS) entry which is preliminary data.</text>
</comment>
<dbReference type="InterPro" id="IPR011195">
    <property type="entry name" value="UCP010256"/>
</dbReference>